<evidence type="ECO:0000313" key="3">
    <source>
        <dbReference type="EMBL" id="MBD2701842.1"/>
    </source>
</evidence>
<dbReference type="GO" id="GO:0016747">
    <property type="term" value="F:acyltransferase activity, transferring groups other than amino-acyl groups"/>
    <property type="evidence" value="ECO:0007669"/>
    <property type="project" value="InterPro"/>
</dbReference>
<feature type="transmembrane region" description="Helical" evidence="1">
    <location>
        <begin position="304"/>
        <end position="326"/>
    </location>
</feature>
<feature type="transmembrane region" description="Helical" evidence="1">
    <location>
        <begin position="76"/>
        <end position="97"/>
    </location>
</feature>
<reference evidence="3" key="1">
    <citation type="submission" date="2020-09" db="EMBL/GenBank/DDBJ databases">
        <authorList>
            <person name="Kim M.K."/>
        </authorList>
    </citation>
    <scope>NUCLEOTIDE SEQUENCE</scope>
    <source>
        <strain evidence="3">BT702</strain>
    </source>
</reference>
<gene>
    <name evidence="3" type="ORF">IC229_14415</name>
</gene>
<feature type="transmembrane region" description="Helical" evidence="1">
    <location>
        <begin position="142"/>
        <end position="161"/>
    </location>
</feature>
<dbReference type="AlphaFoldDB" id="A0A926XWD6"/>
<feature type="transmembrane region" description="Helical" evidence="1">
    <location>
        <begin position="204"/>
        <end position="220"/>
    </location>
</feature>
<feature type="transmembrane region" description="Helical" evidence="1">
    <location>
        <begin position="109"/>
        <end position="130"/>
    </location>
</feature>
<feature type="transmembrane region" description="Helical" evidence="1">
    <location>
        <begin position="250"/>
        <end position="268"/>
    </location>
</feature>
<dbReference type="Proteomes" id="UP000598820">
    <property type="component" value="Unassembled WGS sequence"/>
</dbReference>
<feature type="transmembrane region" description="Helical" evidence="1">
    <location>
        <begin position="280"/>
        <end position="298"/>
    </location>
</feature>
<evidence type="ECO:0000313" key="4">
    <source>
        <dbReference type="Proteomes" id="UP000598820"/>
    </source>
</evidence>
<feature type="domain" description="Acyltransferase 3" evidence="2">
    <location>
        <begin position="5"/>
        <end position="322"/>
    </location>
</feature>
<protein>
    <submittedName>
        <fullName evidence="3">Acyltransferase</fullName>
    </submittedName>
</protein>
<keyword evidence="4" id="KW-1185">Reference proteome</keyword>
<accession>A0A926XWD6</accession>
<evidence type="ECO:0000256" key="1">
    <source>
        <dbReference type="SAM" id="Phobius"/>
    </source>
</evidence>
<feature type="transmembrane region" description="Helical" evidence="1">
    <location>
        <begin position="227"/>
        <end position="244"/>
    </location>
</feature>
<keyword evidence="1" id="KW-0472">Membrane</keyword>
<dbReference type="EMBL" id="JACWZY010000010">
    <property type="protein sequence ID" value="MBD2701842.1"/>
    <property type="molecule type" value="Genomic_DNA"/>
</dbReference>
<comment type="caution">
    <text evidence="3">The sequence shown here is derived from an EMBL/GenBank/DDBJ whole genome shotgun (WGS) entry which is preliminary data.</text>
</comment>
<dbReference type="GO" id="GO:0016020">
    <property type="term" value="C:membrane"/>
    <property type="evidence" value="ECO:0007669"/>
    <property type="project" value="TreeGrafter"/>
</dbReference>
<dbReference type="RefSeq" id="WP_190887692.1">
    <property type="nucleotide sequence ID" value="NZ_JACWZY010000010.1"/>
</dbReference>
<keyword evidence="3" id="KW-0012">Acyltransferase</keyword>
<evidence type="ECO:0000259" key="2">
    <source>
        <dbReference type="Pfam" id="PF01757"/>
    </source>
</evidence>
<proteinExistence type="predicted"/>
<dbReference type="GO" id="GO:0000271">
    <property type="term" value="P:polysaccharide biosynthetic process"/>
    <property type="evidence" value="ECO:0007669"/>
    <property type="project" value="TreeGrafter"/>
</dbReference>
<name>A0A926XWD6_9BACT</name>
<dbReference type="InterPro" id="IPR050879">
    <property type="entry name" value="Acyltransferase_3"/>
</dbReference>
<dbReference type="Pfam" id="PF01757">
    <property type="entry name" value="Acyl_transf_3"/>
    <property type="match status" value="1"/>
</dbReference>
<sequence length="336" mass="40202">MEKNNFDLIRFVFAFTVLLRHLIELTEENRITCLQNYFDSYTSVTGFFIISGYLITKSYKRTNSLPSYLQKRFRRILPAYILFVFLASIFLSLLSNLSLSSYFTNRQLYFYFLSNLFFLNFLQPTLPGVFVSNPQPAVNGALWTIKVELLFYLSLPVLLYYIDRCKSYNRIIILAFLYWLSLIYKYYLSNSGNDFLLFLSRQTPGFYCYFVCGISFYYYRNFYLKKIRTYLLILSISIFSMEYFMNIEVLRPICFTVILIYVAYNFPVFNNFGKYGDFSYGIYIYHFPIIQVFIHYNMLKENKLYPGMALLIFTVLIVAILSWNFIEKPWLKRKTN</sequence>
<keyword evidence="3" id="KW-0808">Transferase</keyword>
<keyword evidence="1" id="KW-1133">Transmembrane helix</keyword>
<feature type="transmembrane region" description="Helical" evidence="1">
    <location>
        <begin position="168"/>
        <end position="184"/>
    </location>
</feature>
<organism evidence="3 4">
    <name type="scientific">Spirosoma profusum</name>
    <dbReference type="NCBI Taxonomy" id="2771354"/>
    <lineage>
        <taxon>Bacteria</taxon>
        <taxon>Pseudomonadati</taxon>
        <taxon>Bacteroidota</taxon>
        <taxon>Cytophagia</taxon>
        <taxon>Cytophagales</taxon>
        <taxon>Cytophagaceae</taxon>
        <taxon>Spirosoma</taxon>
    </lineage>
</organism>
<dbReference type="PANTHER" id="PTHR23028">
    <property type="entry name" value="ACETYLTRANSFERASE"/>
    <property type="match status" value="1"/>
</dbReference>
<feature type="transmembrane region" description="Helical" evidence="1">
    <location>
        <begin position="37"/>
        <end position="56"/>
    </location>
</feature>
<keyword evidence="1" id="KW-0812">Transmembrane</keyword>
<dbReference type="InterPro" id="IPR002656">
    <property type="entry name" value="Acyl_transf_3_dom"/>
</dbReference>
<dbReference type="PANTHER" id="PTHR23028:SF53">
    <property type="entry name" value="ACYL_TRANSF_3 DOMAIN-CONTAINING PROTEIN"/>
    <property type="match status" value="1"/>
</dbReference>